<dbReference type="GO" id="GO:0055085">
    <property type="term" value="P:transmembrane transport"/>
    <property type="evidence" value="ECO:0007669"/>
    <property type="project" value="TreeGrafter"/>
</dbReference>
<dbReference type="EMBL" id="VLKG01000001">
    <property type="protein sequence ID" value="TWH77273.1"/>
    <property type="molecule type" value="Genomic_DNA"/>
</dbReference>
<keyword evidence="3" id="KW-1185">Reference proteome</keyword>
<dbReference type="Proteomes" id="UP000319627">
    <property type="component" value="Unassembled WGS sequence"/>
</dbReference>
<organism evidence="2 3">
    <name type="scientific">Azomonas agilis</name>
    <dbReference type="NCBI Taxonomy" id="116849"/>
    <lineage>
        <taxon>Bacteria</taxon>
        <taxon>Pseudomonadati</taxon>
        <taxon>Pseudomonadota</taxon>
        <taxon>Gammaproteobacteria</taxon>
        <taxon>Pseudomonadales</taxon>
        <taxon>Pseudomonadaceae</taxon>
        <taxon>Azomonas</taxon>
    </lineage>
</organism>
<feature type="signal peptide" evidence="1">
    <location>
        <begin position="1"/>
        <end position="22"/>
    </location>
</feature>
<evidence type="ECO:0000313" key="2">
    <source>
        <dbReference type="EMBL" id="TWH77273.1"/>
    </source>
</evidence>
<sequence length="228" mass="25362">MRKILFTASLMAALLGAPAAHAHLEGDLIFRVGAVLVDPRERSDDIHHQALGDIPGTKVTLDHEVQMGMNYLYMLTDNIGVELLAATPFTQELRVKGMPGPYAGLNGRLGEVEHLPPTLSLVYFPLDDTYDFQPYVGVGFNYTFFFNDKLSREAKGKGFQSGLDIDNSYGLSAQIGVDYMISDQYLINAQMRYIDIDTKGTTWLAGGRVDVDVDVDPFVYMLSFGYRF</sequence>
<comment type="caution">
    <text evidence="2">The sequence shown here is derived from an EMBL/GenBank/DDBJ whole genome shotgun (WGS) entry which is preliminary data.</text>
</comment>
<dbReference type="AlphaFoldDB" id="A0A562J2C8"/>
<dbReference type="OrthoDB" id="9807574at2"/>
<evidence type="ECO:0000256" key="1">
    <source>
        <dbReference type="SAM" id="SignalP"/>
    </source>
</evidence>
<name>A0A562J2C8_9GAMM</name>
<proteinExistence type="predicted"/>
<dbReference type="Pfam" id="PF03922">
    <property type="entry name" value="OmpW"/>
    <property type="match status" value="1"/>
</dbReference>
<feature type="chain" id="PRO_5021977306" evidence="1">
    <location>
        <begin position="23"/>
        <end position="228"/>
    </location>
</feature>
<keyword evidence="1" id="KW-0732">Signal</keyword>
<dbReference type="Gene3D" id="2.40.160.20">
    <property type="match status" value="1"/>
</dbReference>
<dbReference type="GO" id="GO:0019867">
    <property type="term" value="C:outer membrane"/>
    <property type="evidence" value="ECO:0007669"/>
    <property type="project" value="InterPro"/>
</dbReference>
<reference evidence="2 3" key="1">
    <citation type="submission" date="2019-07" db="EMBL/GenBank/DDBJ databases">
        <title>Genomic Encyclopedia of Type Strains, Phase I: the one thousand microbial genomes (KMG-I) project.</title>
        <authorList>
            <person name="Kyrpides N."/>
        </authorList>
    </citation>
    <scope>NUCLEOTIDE SEQUENCE [LARGE SCALE GENOMIC DNA]</scope>
    <source>
        <strain evidence="2 3">DSM 375</strain>
    </source>
</reference>
<dbReference type="InterPro" id="IPR011250">
    <property type="entry name" value="OMP/PagP_B-barrel"/>
</dbReference>
<dbReference type="InterPro" id="IPR005618">
    <property type="entry name" value="OMPW"/>
</dbReference>
<protein>
    <submittedName>
        <fullName evidence="2">Outer membrane protein</fullName>
    </submittedName>
</protein>
<dbReference type="SUPFAM" id="SSF56925">
    <property type="entry name" value="OMPA-like"/>
    <property type="match status" value="1"/>
</dbReference>
<dbReference type="RefSeq" id="WP_144569955.1">
    <property type="nucleotide sequence ID" value="NZ_VLKG01000001.1"/>
</dbReference>
<gene>
    <name evidence="2" type="ORF">LX59_00179</name>
</gene>
<dbReference type="PANTHER" id="PTHR36920">
    <property type="match status" value="1"/>
</dbReference>
<dbReference type="PANTHER" id="PTHR36920:SF1">
    <property type="entry name" value="OUTER MEMBRANE PROTEIN W"/>
    <property type="match status" value="1"/>
</dbReference>
<accession>A0A562J2C8</accession>
<evidence type="ECO:0000313" key="3">
    <source>
        <dbReference type="Proteomes" id="UP000319627"/>
    </source>
</evidence>